<organism evidence="2 3">
    <name type="scientific">Pyrrhoderma noxium</name>
    <dbReference type="NCBI Taxonomy" id="2282107"/>
    <lineage>
        <taxon>Eukaryota</taxon>
        <taxon>Fungi</taxon>
        <taxon>Dikarya</taxon>
        <taxon>Basidiomycota</taxon>
        <taxon>Agaricomycotina</taxon>
        <taxon>Agaricomycetes</taxon>
        <taxon>Hymenochaetales</taxon>
        <taxon>Hymenochaetaceae</taxon>
        <taxon>Pyrrhoderma</taxon>
    </lineage>
</organism>
<evidence type="ECO:0000313" key="3">
    <source>
        <dbReference type="Proteomes" id="UP000217199"/>
    </source>
</evidence>
<dbReference type="Proteomes" id="UP000217199">
    <property type="component" value="Unassembled WGS sequence"/>
</dbReference>
<accession>A0A286UJ22</accession>
<keyword evidence="1" id="KW-0472">Membrane</keyword>
<sequence length="371" mass="42362">MFPEGASVGVNQFFSGNVYIEFPQCYVCTGTLSLVHFIFLRLKSLFRLAMSVKIINPDNTQDYYRDIVTSQYCQISVSFLLVYDMVTTLDKEVAFYWVYRSYQIYIALANVQHYVYLRRKIPVNLTVVFLYLIGTLVYSRRSSRTGSIRITKTIFFVSNVTYWSHVVANWITILLIDYILLVRVVALYMLRRKVKLFLHTLFIFEAVVELVIMIYVNIYQGISVGQLQNGAKICLPTNRVPVNLGVAFWIVPMVYELILMILALGSVDQKLYLSSAQRGSRLYKVLIKHQLIYLLLVVLCSVTNIIANRISAHGFLEPFLLNVPGSPSLLCILGSHILFGLNQALDDNVDRNMAGGFLSPMSESNSEIRFS</sequence>
<feature type="transmembrane region" description="Helical" evidence="1">
    <location>
        <begin position="242"/>
        <end position="264"/>
    </location>
</feature>
<dbReference type="EMBL" id="NBII01000004">
    <property type="protein sequence ID" value="PAV19475.1"/>
    <property type="molecule type" value="Genomic_DNA"/>
</dbReference>
<feature type="transmembrane region" description="Helical" evidence="1">
    <location>
        <begin position="121"/>
        <end position="139"/>
    </location>
</feature>
<evidence type="ECO:0000313" key="2">
    <source>
        <dbReference type="EMBL" id="PAV19475.1"/>
    </source>
</evidence>
<gene>
    <name evidence="2" type="ORF">PNOK_0440900</name>
</gene>
<protein>
    <submittedName>
        <fullName evidence="2">Uncharacterized protein</fullName>
    </submittedName>
</protein>
<reference evidence="2 3" key="1">
    <citation type="journal article" date="2017" name="Mol. Ecol.">
        <title>Comparative and population genomic landscape of Phellinus noxius: A hypervariable fungus causing root rot in trees.</title>
        <authorList>
            <person name="Chung C.L."/>
            <person name="Lee T.J."/>
            <person name="Akiba M."/>
            <person name="Lee H.H."/>
            <person name="Kuo T.H."/>
            <person name="Liu D."/>
            <person name="Ke H.M."/>
            <person name="Yokoi T."/>
            <person name="Roa M.B."/>
            <person name="Lu M.J."/>
            <person name="Chang Y.Y."/>
            <person name="Ann P.J."/>
            <person name="Tsai J.N."/>
            <person name="Chen C.Y."/>
            <person name="Tzean S.S."/>
            <person name="Ota Y."/>
            <person name="Hattori T."/>
            <person name="Sahashi N."/>
            <person name="Liou R.F."/>
            <person name="Kikuchi T."/>
            <person name="Tsai I.J."/>
        </authorList>
    </citation>
    <scope>NUCLEOTIDE SEQUENCE [LARGE SCALE GENOMIC DNA]</scope>
    <source>
        <strain evidence="2 3">FFPRI411160</strain>
    </source>
</reference>
<name>A0A286UJ22_9AGAM</name>
<proteinExistence type="predicted"/>
<keyword evidence="1" id="KW-0812">Transmembrane</keyword>
<feature type="transmembrane region" description="Helical" evidence="1">
    <location>
        <begin position="285"/>
        <end position="307"/>
    </location>
</feature>
<feature type="transmembrane region" description="Helical" evidence="1">
    <location>
        <begin position="202"/>
        <end position="222"/>
    </location>
</feature>
<feature type="transmembrane region" description="Helical" evidence="1">
    <location>
        <begin position="319"/>
        <end position="341"/>
    </location>
</feature>
<keyword evidence="1" id="KW-1133">Transmembrane helix</keyword>
<feature type="transmembrane region" description="Helical" evidence="1">
    <location>
        <begin position="167"/>
        <end position="190"/>
    </location>
</feature>
<evidence type="ECO:0000256" key="1">
    <source>
        <dbReference type="SAM" id="Phobius"/>
    </source>
</evidence>
<feature type="transmembrane region" description="Helical" evidence="1">
    <location>
        <begin position="20"/>
        <end position="40"/>
    </location>
</feature>
<keyword evidence="3" id="KW-1185">Reference proteome</keyword>
<comment type="caution">
    <text evidence="2">The sequence shown here is derived from an EMBL/GenBank/DDBJ whole genome shotgun (WGS) entry which is preliminary data.</text>
</comment>
<dbReference type="InParanoid" id="A0A286UJ22"/>
<dbReference type="AlphaFoldDB" id="A0A286UJ22"/>